<proteinExistence type="predicted"/>
<dbReference type="AlphaFoldDB" id="A0A409VGT2"/>
<evidence type="ECO:0000313" key="1">
    <source>
        <dbReference type="EMBL" id="PPQ65451.1"/>
    </source>
</evidence>
<organism evidence="1 2">
    <name type="scientific">Gymnopilus dilepis</name>
    <dbReference type="NCBI Taxonomy" id="231916"/>
    <lineage>
        <taxon>Eukaryota</taxon>
        <taxon>Fungi</taxon>
        <taxon>Dikarya</taxon>
        <taxon>Basidiomycota</taxon>
        <taxon>Agaricomycotina</taxon>
        <taxon>Agaricomycetes</taxon>
        <taxon>Agaricomycetidae</taxon>
        <taxon>Agaricales</taxon>
        <taxon>Agaricineae</taxon>
        <taxon>Hymenogastraceae</taxon>
        <taxon>Gymnopilus</taxon>
    </lineage>
</organism>
<keyword evidence="2" id="KW-1185">Reference proteome</keyword>
<dbReference type="InParanoid" id="A0A409VGT2"/>
<accession>A0A409VGT2</accession>
<dbReference type="Proteomes" id="UP000284706">
    <property type="component" value="Unassembled WGS sequence"/>
</dbReference>
<comment type="caution">
    <text evidence="1">The sequence shown here is derived from an EMBL/GenBank/DDBJ whole genome shotgun (WGS) entry which is preliminary data.</text>
</comment>
<dbReference type="EMBL" id="NHYE01005653">
    <property type="protein sequence ID" value="PPQ65451.1"/>
    <property type="molecule type" value="Genomic_DNA"/>
</dbReference>
<sequence>MSMTMRVPPVLNSDCNTNEHSCSAPEDIFTGAPSPNSTTAFARSTHRYNRILWAYIRNVQPSWLVLYVSALVTYRPNQLITTNQFEHTHTGVVYAVSAPGSSAQPVRSELN</sequence>
<protein>
    <submittedName>
        <fullName evidence="1">Uncharacterized protein</fullName>
    </submittedName>
</protein>
<evidence type="ECO:0000313" key="2">
    <source>
        <dbReference type="Proteomes" id="UP000284706"/>
    </source>
</evidence>
<gene>
    <name evidence="1" type="ORF">CVT26_000103</name>
</gene>
<name>A0A409VGT2_9AGAR</name>
<reference evidence="1 2" key="1">
    <citation type="journal article" date="2018" name="Evol. Lett.">
        <title>Horizontal gene cluster transfer increased hallucinogenic mushroom diversity.</title>
        <authorList>
            <person name="Reynolds H.T."/>
            <person name="Vijayakumar V."/>
            <person name="Gluck-Thaler E."/>
            <person name="Korotkin H.B."/>
            <person name="Matheny P.B."/>
            <person name="Slot J.C."/>
        </authorList>
    </citation>
    <scope>NUCLEOTIDE SEQUENCE [LARGE SCALE GENOMIC DNA]</scope>
    <source>
        <strain evidence="1 2">SRW20</strain>
    </source>
</reference>